<dbReference type="InterPro" id="IPR036388">
    <property type="entry name" value="WH-like_DNA-bd_sf"/>
</dbReference>
<dbReference type="Gene3D" id="1.10.10.10">
    <property type="entry name" value="Winged helix-like DNA-binding domain superfamily/Winged helix DNA-binding domain"/>
    <property type="match status" value="1"/>
</dbReference>
<dbReference type="GO" id="GO:0006355">
    <property type="term" value="P:regulation of DNA-templated transcription"/>
    <property type="evidence" value="ECO:0007669"/>
    <property type="project" value="InterPro"/>
</dbReference>
<keyword evidence="5" id="KW-0804">Transcription</keyword>
<dbReference type="EMBL" id="NUSY01000030">
    <property type="protein sequence ID" value="PHE10012.1"/>
    <property type="molecule type" value="Genomic_DNA"/>
</dbReference>
<dbReference type="SMART" id="SM00448">
    <property type="entry name" value="REC"/>
    <property type="match status" value="1"/>
</dbReference>
<dbReference type="InterPro" id="IPR011006">
    <property type="entry name" value="CheY-like_superfamily"/>
</dbReference>
<name>A0A855D7E6_9BACI</name>
<dbReference type="GO" id="GO:0005829">
    <property type="term" value="C:cytosol"/>
    <property type="evidence" value="ECO:0007669"/>
    <property type="project" value="TreeGrafter"/>
</dbReference>
<evidence type="ECO:0000259" key="8">
    <source>
        <dbReference type="PROSITE" id="PS50110"/>
    </source>
</evidence>
<keyword evidence="1 6" id="KW-0597">Phosphoprotein</keyword>
<dbReference type="RefSeq" id="WP_012259945.1">
    <property type="nucleotide sequence ID" value="NZ_JBALNA010000031.1"/>
</dbReference>
<dbReference type="InterPro" id="IPR001789">
    <property type="entry name" value="Sig_transdc_resp-reg_receiver"/>
</dbReference>
<dbReference type="CDD" id="cd00383">
    <property type="entry name" value="trans_reg_C"/>
    <property type="match status" value="1"/>
</dbReference>
<organism evidence="10 11">
    <name type="scientific">Bacillus toyonensis</name>
    <dbReference type="NCBI Taxonomy" id="155322"/>
    <lineage>
        <taxon>Bacteria</taxon>
        <taxon>Bacillati</taxon>
        <taxon>Bacillota</taxon>
        <taxon>Bacilli</taxon>
        <taxon>Bacillales</taxon>
        <taxon>Bacillaceae</taxon>
        <taxon>Bacillus</taxon>
        <taxon>Bacillus cereus group</taxon>
    </lineage>
</organism>
<comment type="caution">
    <text evidence="10">The sequence shown here is derived from an EMBL/GenBank/DDBJ whole genome shotgun (WGS) entry which is preliminary data.</text>
</comment>
<gene>
    <name evidence="10" type="ORF">COF62_19615</name>
</gene>
<dbReference type="Gene3D" id="6.10.250.690">
    <property type="match status" value="1"/>
</dbReference>
<dbReference type="PANTHER" id="PTHR48111">
    <property type="entry name" value="REGULATOR OF RPOS"/>
    <property type="match status" value="1"/>
</dbReference>
<dbReference type="PROSITE" id="PS51755">
    <property type="entry name" value="OMPR_PHOB"/>
    <property type="match status" value="1"/>
</dbReference>
<evidence type="ECO:0000256" key="1">
    <source>
        <dbReference type="ARBA" id="ARBA00022553"/>
    </source>
</evidence>
<evidence type="ECO:0000256" key="3">
    <source>
        <dbReference type="ARBA" id="ARBA00023015"/>
    </source>
</evidence>
<dbReference type="Proteomes" id="UP000224044">
    <property type="component" value="Unassembled WGS sequence"/>
</dbReference>
<evidence type="ECO:0000256" key="5">
    <source>
        <dbReference type="ARBA" id="ARBA00023163"/>
    </source>
</evidence>
<protein>
    <submittedName>
        <fullName evidence="10">DNA-binding response regulator</fullName>
    </submittedName>
</protein>
<dbReference type="Pfam" id="PF00486">
    <property type="entry name" value="Trans_reg_C"/>
    <property type="match status" value="1"/>
</dbReference>
<dbReference type="PROSITE" id="PS50110">
    <property type="entry name" value="RESPONSE_REGULATORY"/>
    <property type="match status" value="1"/>
</dbReference>
<keyword evidence="3" id="KW-0805">Transcription regulation</keyword>
<evidence type="ECO:0000256" key="6">
    <source>
        <dbReference type="PROSITE-ProRule" id="PRU00169"/>
    </source>
</evidence>
<dbReference type="AlphaFoldDB" id="A0A855D7E6"/>
<proteinExistence type="predicted"/>
<dbReference type="Pfam" id="PF00072">
    <property type="entry name" value="Response_reg"/>
    <property type="match status" value="1"/>
</dbReference>
<dbReference type="InterPro" id="IPR039420">
    <property type="entry name" value="WalR-like"/>
</dbReference>
<dbReference type="PANTHER" id="PTHR48111:SF22">
    <property type="entry name" value="REGULATOR OF RPOS"/>
    <property type="match status" value="1"/>
</dbReference>
<accession>A0A855D7E6</accession>
<dbReference type="Gene3D" id="3.40.50.2300">
    <property type="match status" value="1"/>
</dbReference>
<feature type="domain" description="Response regulatory" evidence="8">
    <location>
        <begin position="3"/>
        <end position="125"/>
    </location>
</feature>
<sequence>MYRLLLLEDEVEIGSTLEMILRSENYHIDWFTTGDEAVNAAVSNDYDLMILDVMLKKTVGELNTRISNGLEVARLVNQKKKIPYLLLTSRSEPLDIMQGLDMGAEDYITKPYDLTVLLARIRTVLRRSCSNDISNGGITRCGNIEINLLTHKVIVEGKHVHLTKQLFELLHYFIIHKGQIISKEELYKNIWGYDPSELQETNTLEVNIRRLRNSLDVDIIKTVRGKGYVLEVSSC</sequence>
<evidence type="ECO:0000259" key="9">
    <source>
        <dbReference type="PROSITE" id="PS51755"/>
    </source>
</evidence>
<evidence type="ECO:0000313" key="10">
    <source>
        <dbReference type="EMBL" id="PHE10012.1"/>
    </source>
</evidence>
<evidence type="ECO:0000256" key="2">
    <source>
        <dbReference type="ARBA" id="ARBA00023012"/>
    </source>
</evidence>
<dbReference type="GO" id="GO:0000976">
    <property type="term" value="F:transcription cis-regulatory region binding"/>
    <property type="evidence" value="ECO:0007669"/>
    <property type="project" value="TreeGrafter"/>
</dbReference>
<feature type="domain" description="OmpR/PhoB-type" evidence="9">
    <location>
        <begin position="136"/>
        <end position="232"/>
    </location>
</feature>
<feature type="modified residue" description="4-aspartylphosphate" evidence="6">
    <location>
        <position position="52"/>
    </location>
</feature>
<evidence type="ECO:0000256" key="4">
    <source>
        <dbReference type="ARBA" id="ARBA00023125"/>
    </source>
</evidence>
<dbReference type="GO" id="GO:0032993">
    <property type="term" value="C:protein-DNA complex"/>
    <property type="evidence" value="ECO:0007669"/>
    <property type="project" value="TreeGrafter"/>
</dbReference>
<evidence type="ECO:0000313" key="11">
    <source>
        <dbReference type="Proteomes" id="UP000224044"/>
    </source>
</evidence>
<dbReference type="InterPro" id="IPR001867">
    <property type="entry name" value="OmpR/PhoB-type_DNA-bd"/>
</dbReference>
<dbReference type="SUPFAM" id="SSF52172">
    <property type="entry name" value="CheY-like"/>
    <property type="match status" value="1"/>
</dbReference>
<keyword evidence="4 7" id="KW-0238">DNA-binding</keyword>
<dbReference type="GO" id="GO:0000156">
    <property type="term" value="F:phosphorelay response regulator activity"/>
    <property type="evidence" value="ECO:0007669"/>
    <property type="project" value="TreeGrafter"/>
</dbReference>
<keyword evidence="2" id="KW-0902">Two-component regulatory system</keyword>
<reference evidence="10 11" key="1">
    <citation type="submission" date="2017-09" db="EMBL/GenBank/DDBJ databases">
        <title>Large-scale bioinformatics analysis of Bacillus genomes uncovers conserved roles of natural products in bacterial physiology.</title>
        <authorList>
            <consortium name="Agbiome Team Llc"/>
            <person name="Bleich R.M."/>
            <person name="Grubbs K.J."/>
            <person name="Santa Maria K.C."/>
            <person name="Allen S.E."/>
            <person name="Farag S."/>
            <person name="Shank E.A."/>
            <person name="Bowers A."/>
        </authorList>
    </citation>
    <scope>NUCLEOTIDE SEQUENCE [LARGE SCALE GENOMIC DNA]</scope>
    <source>
        <strain evidence="10 11">AFS042148</strain>
    </source>
</reference>
<evidence type="ECO:0000256" key="7">
    <source>
        <dbReference type="PROSITE-ProRule" id="PRU01091"/>
    </source>
</evidence>
<dbReference type="SMART" id="SM00862">
    <property type="entry name" value="Trans_reg_C"/>
    <property type="match status" value="1"/>
</dbReference>
<feature type="DNA-binding region" description="OmpR/PhoB-type" evidence="7">
    <location>
        <begin position="136"/>
        <end position="232"/>
    </location>
</feature>